<keyword evidence="2" id="KW-1185">Reference proteome</keyword>
<dbReference type="Proteomes" id="UP001331561">
    <property type="component" value="Unassembled WGS sequence"/>
</dbReference>
<dbReference type="RefSeq" id="WP_327599377.1">
    <property type="nucleotide sequence ID" value="NZ_JAYXHS010000002.1"/>
</dbReference>
<organism evidence="1 2">
    <name type="scientific">Uliginosibacterium silvisoli</name>
    <dbReference type="NCBI Taxonomy" id="3114758"/>
    <lineage>
        <taxon>Bacteria</taxon>
        <taxon>Pseudomonadati</taxon>
        <taxon>Pseudomonadota</taxon>
        <taxon>Betaproteobacteria</taxon>
        <taxon>Rhodocyclales</taxon>
        <taxon>Zoogloeaceae</taxon>
        <taxon>Uliginosibacterium</taxon>
    </lineage>
</organism>
<sequence>MDLRQFVSTTLTQIVEGIVDAQKAVAQHEAYINPGNLMRNGTNTSESAIWDNRTNNYARSVVFDVALTVEEGTNTGAKIGVVAGVFNLGANGASENKQASVSRVQFTIPVLFPATALPVEARQAKP</sequence>
<protein>
    <submittedName>
        <fullName evidence="1">Uncharacterized protein</fullName>
    </submittedName>
</protein>
<dbReference type="EMBL" id="JAYXHS010000002">
    <property type="protein sequence ID" value="MEC5386411.1"/>
    <property type="molecule type" value="Genomic_DNA"/>
</dbReference>
<comment type="caution">
    <text evidence="1">The sequence shown here is derived from an EMBL/GenBank/DDBJ whole genome shotgun (WGS) entry which is preliminary data.</text>
</comment>
<evidence type="ECO:0000313" key="2">
    <source>
        <dbReference type="Proteomes" id="UP001331561"/>
    </source>
</evidence>
<name>A0ABU6K4S6_9RHOO</name>
<gene>
    <name evidence="1" type="ORF">VVD49_11805</name>
</gene>
<accession>A0ABU6K4S6</accession>
<evidence type="ECO:0000313" key="1">
    <source>
        <dbReference type="EMBL" id="MEC5386411.1"/>
    </source>
</evidence>
<reference evidence="1 2" key="1">
    <citation type="submission" date="2024-01" db="EMBL/GenBank/DDBJ databases">
        <title>Uliginosibacterium soil sp. nov.</title>
        <authorList>
            <person name="Lv Y."/>
        </authorList>
    </citation>
    <scope>NUCLEOTIDE SEQUENCE [LARGE SCALE GENOMIC DNA]</scope>
    <source>
        <strain evidence="1 2">H3</strain>
    </source>
</reference>
<proteinExistence type="predicted"/>